<dbReference type="CDD" id="cd06850">
    <property type="entry name" value="biotinyl_domain"/>
    <property type="match status" value="1"/>
</dbReference>
<dbReference type="OrthoDB" id="196847at2759"/>
<feature type="domain" description="Lipoyl-binding" evidence="1">
    <location>
        <begin position="8"/>
        <end position="54"/>
    </location>
</feature>
<accession>A0A433A224</accession>
<feature type="non-terminal residue" evidence="2">
    <location>
        <position position="1"/>
    </location>
</feature>
<dbReference type="Pfam" id="PF00364">
    <property type="entry name" value="Biotin_lipoyl"/>
    <property type="match status" value="1"/>
</dbReference>
<gene>
    <name evidence="2" type="ORF">BC936DRAFT_141547</name>
</gene>
<dbReference type="Proteomes" id="UP000268093">
    <property type="component" value="Unassembled WGS sequence"/>
</dbReference>
<keyword evidence="3" id="KW-1185">Reference proteome</keyword>
<dbReference type="AlphaFoldDB" id="A0A433A224"/>
<dbReference type="EMBL" id="RBNI01019896">
    <property type="protein sequence ID" value="RUO96733.1"/>
    <property type="molecule type" value="Genomic_DNA"/>
</dbReference>
<evidence type="ECO:0000259" key="1">
    <source>
        <dbReference type="Pfam" id="PF00364"/>
    </source>
</evidence>
<dbReference type="SUPFAM" id="SSF51230">
    <property type="entry name" value="Single hybrid motif"/>
    <property type="match status" value="1"/>
</dbReference>
<reference evidence="2 3" key="1">
    <citation type="journal article" date="2018" name="New Phytol.">
        <title>Phylogenomics of Endogonaceae and evolution of mycorrhizas within Mucoromycota.</title>
        <authorList>
            <person name="Chang Y."/>
            <person name="Desiro A."/>
            <person name="Na H."/>
            <person name="Sandor L."/>
            <person name="Lipzen A."/>
            <person name="Clum A."/>
            <person name="Barry K."/>
            <person name="Grigoriev I.V."/>
            <person name="Martin F.M."/>
            <person name="Stajich J.E."/>
            <person name="Smith M.E."/>
            <person name="Bonito G."/>
            <person name="Spatafora J.W."/>
        </authorList>
    </citation>
    <scope>NUCLEOTIDE SEQUENCE [LARGE SCALE GENOMIC DNA]</scope>
    <source>
        <strain evidence="2 3">GMNB39</strain>
    </source>
</reference>
<organism evidence="2 3">
    <name type="scientific">Jimgerdemannia flammicorona</name>
    <dbReference type="NCBI Taxonomy" id="994334"/>
    <lineage>
        <taxon>Eukaryota</taxon>
        <taxon>Fungi</taxon>
        <taxon>Fungi incertae sedis</taxon>
        <taxon>Mucoromycota</taxon>
        <taxon>Mucoromycotina</taxon>
        <taxon>Endogonomycetes</taxon>
        <taxon>Endogonales</taxon>
        <taxon>Endogonaceae</taxon>
        <taxon>Jimgerdemannia</taxon>
    </lineage>
</organism>
<evidence type="ECO:0000313" key="2">
    <source>
        <dbReference type="EMBL" id="RUO96733.1"/>
    </source>
</evidence>
<sequence>LPSVILRQIAEGSELAVVEAMKMQNVLRASRVGKVKKVLVQAGTSVQADEIMIEFEEDAKPAAKA</sequence>
<dbReference type="Gene3D" id="2.40.50.100">
    <property type="match status" value="1"/>
</dbReference>
<dbReference type="InterPro" id="IPR000089">
    <property type="entry name" value="Biotin_lipoyl"/>
</dbReference>
<dbReference type="InterPro" id="IPR011053">
    <property type="entry name" value="Single_hybrid_motif"/>
</dbReference>
<protein>
    <recommendedName>
        <fullName evidence="1">Lipoyl-binding domain-containing protein</fullName>
    </recommendedName>
</protein>
<proteinExistence type="predicted"/>
<evidence type="ECO:0000313" key="3">
    <source>
        <dbReference type="Proteomes" id="UP000268093"/>
    </source>
</evidence>
<name>A0A433A224_9FUNG</name>
<comment type="caution">
    <text evidence="2">The sequence shown here is derived from an EMBL/GenBank/DDBJ whole genome shotgun (WGS) entry which is preliminary data.</text>
</comment>